<evidence type="ECO:0000313" key="3">
    <source>
        <dbReference type="Proteomes" id="UP000663853"/>
    </source>
</evidence>
<evidence type="ECO:0000256" key="1">
    <source>
        <dbReference type="SAM" id="MobiDB-lite"/>
    </source>
</evidence>
<dbReference type="EMBL" id="CAJMXA010000846">
    <property type="protein sequence ID" value="CAE6444690.1"/>
    <property type="molecule type" value="Genomic_DNA"/>
</dbReference>
<comment type="caution">
    <text evidence="2">The sequence shown here is derived from an EMBL/GenBank/DDBJ whole genome shotgun (WGS) entry which is preliminary data.</text>
</comment>
<proteinExistence type="predicted"/>
<dbReference type="Proteomes" id="UP000663853">
    <property type="component" value="Unassembled WGS sequence"/>
</dbReference>
<sequence length="85" mass="9545">MSSESAVDMLQEDFDKWPKVWGSSPKFVELTMRDIKTTPEDREPKCPFSDAKHVPETPPGITNSMSGNIPVPPRVSLMKELILCI</sequence>
<feature type="region of interest" description="Disordered" evidence="1">
    <location>
        <begin position="38"/>
        <end position="70"/>
    </location>
</feature>
<accession>A0A8H3B052</accession>
<gene>
    <name evidence="2" type="ORF">RDB_LOCUS40876</name>
</gene>
<reference evidence="2" key="1">
    <citation type="submission" date="2021-01" db="EMBL/GenBank/DDBJ databases">
        <authorList>
            <person name="Kaushik A."/>
        </authorList>
    </citation>
    <scope>NUCLEOTIDE SEQUENCE</scope>
    <source>
        <strain evidence="2">AG6-10EEA</strain>
    </source>
</reference>
<organism evidence="2 3">
    <name type="scientific">Rhizoctonia solani</name>
    <dbReference type="NCBI Taxonomy" id="456999"/>
    <lineage>
        <taxon>Eukaryota</taxon>
        <taxon>Fungi</taxon>
        <taxon>Dikarya</taxon>
        <taxon>Basidiomycota</taxon>
        <taxon>Agaricomycotina</taxon>
        <taxon>Agaricomycetes</taxon>
        <taxon>Cantharellales</taxon>
        <taxon>Ceratobasidiaceae</taxon>
        <taxon>Rhizoctonia</taxon>
    </lineage>
</organism>
<dbReference type="AlphaFoldDB" id="A0A8H3B052"/>
<evidence type="ECO:0000313" key="2">
    <source>
        <dbReference type="EMBL" id="CAE6444690.1"/>
    </source>
</evidence>
<feature type="compositionally biased region" description="Basic and acidic residues" evidence="1">
    <location>
        <begin position="38"/>
        <end position="55"/>
    </location>
</feature>
<name>A0A8H3B052_9AGAM</name>
<protein>
    <submittedName>
        <fullName evidence="2">Uncharacterized protein</fullName>
    </submittedName>
</protein>